<sequence length="39" mass="4793">MDPYQLKWRYHSISNSYLDYQNDKQCKIGCDQILNYSFN</sequence>
<organism evidence="1 2">
    <name type="scientific">Paramecium octaurelia</name>
    <dbReference type="NCBI Taxonomy" id="43137"/>
    <lineage>
        <taxon>Eukaryota</taxon>
        <taxon>Sar</taxon>
        <taxon>Alveolata</taxon>
        <taxon>Ciliophora</taxon>
        <taxon>Intramacronucleata</taxon>
        <taxon>Oligohymenophorea</taxon>
        <taxon>Peniculida</taxon>
        <taxon>Parameciidae</taxon>
        <taxon>Paramecium</taxon>
    </lineage>
</organism>
<dbReference type="EMBL" id="CAJJDP010000067">
    <property type="protein sequence ID" value="CAD8176972.1"/>
    <property type="molecule type" value="Genomic_DNA"/>
</dbReference>
<gene>
    <name evidence="1" type="ORF">POCTA_138.1.T0680055</name>
</gene>
<evidence type="ECO:0000313" key="1">
    <source>
        <dbReference type="EMBL" id="CAD8176972.1"/>
    </source>
</evidence>
<proteinExistence type="predicted"/>
<keyword evidence="2" id="KW-1185">Reference proteome</keyword>
<dbReference type="AlphaFoldDB" id="A0A8S1VMY7"/>
<evidence type="ECO:0000313" key="2">
    <source>
        <dbReference type="Proteomes" id="UP000683925"/>
    </source>
</evidence>
<name>A0A8S1VMY7_PAROT</name>
<comment type="caution">
    <text evidence="1">The sequence shown here is derived from an EMBL/GenBank/DDBJ whole genome shotgun (WGS) entry which is preliminary data.</text>
</comment>
<dbReference type="Proteomes" id="UP000683925">
    <property type="component" value="Unassembled WGS sequence"/>
</dbReference>
<reference evidence="1" key="1">
    <citation type="submission" date="2021-01" db="EMBL/GenBank/DDBJ databases">
        <authorList>
            <consortium name="Genoscope - CEA"/>
            <person name="William W."/>
        </authorList>
    </citation>
    <scope>NUCLEOTIDE SEQUENCE</scope>
</reference>
<protein>
    <submittedName>
        <fullName evidence="1">Uncharacterized protein</fullName>
    </submittedName>
</protein>
<accession>A0A8S1VMY7</accession>